<accession>A0ABR4IGQ6</accession>
<evidence type="ECO:0000313" key="9">
    <source>
        <dbReference type="Proteomes" id="UP001610446"/>
    </source>
</evidence>
<dbReference type="Gene3D" id="3.40.605.10">
    <property type="entry name" value="Aldehyde Dehydrogenase, Chain A, domain 1"/>
    <property type="match status" value="1"/>
</dbReference>
<proteinExistence type="inferred from homology"/>
<comment type="caution">
    <text evidence="8">The sequence shown here is derived from an EMBL/GenBank/DDBJ whole genome shotgun (WGS) entry which is preliminary data.</text>
</comment>
<dbReference type="CDD" id="cd07103">
    <property type="entry name" value="ALDH_F5_SSADH_GabD"/>
    <property type="match status" value="1"/>
</dbReference>
<dbReference type="InterPro" id="IPR016162">
    <property type="entry name" value="Ald_DH_N"/>
</dbReference>
<dbReference type="Pfam" id="PF00171">
    <property type="entry name" value="Aldedh"/>
    <property type="match status" value="1"/>
</dbReference>
<dbReference type="PANTHER" id="PTHR43353:SF5">
    <property type="entry name" value="SUCCINATE-SEMIALDEHYDE DEHYDROGENASE, MITOCHONDRIAL"/>
    <property type="match status" value="1"/>
</dbReference>
<gene>
    <name evidence="8" type="ORF">BJY01DRAFT_262176</name>
</gene>
<evidence type="ECO:0000256" key="6">
    <source>
        <dbReference type="RuleBase" id="RU003345"/>
    </source>
</evidence>
<dbReference type="SUPFAM" id="SSF53720">
    <property type="entry name" value="ALDH-like"/>
    <property type="match status" value="1"/>
</dbReference>
<feature type="active site" evidence="5">
    <location>
        <position position="263"/>
    </location>
</feature>
<dbReference type="InterPro" id="IPR015590">
    <property type="entry name" value="Aldehyde_DH_dom"/>
</dbReference>
<dbReference type="PROSITE" id="PS00070">
    <property type="entry name" value="ALDEHYDE_DEHYDR_CYS"/>
    <property type="match status" value="1"/>
</dbReference>
<protein>
    <recommendedName>
        <fullName evidence="2">Succinate-semialdehyde dehydrogenase, mitochondrial</fullName>
        <ecNumber evidence="1">1.2.1.24</ecNumber>
    </recommendedName>
    <alternativeName>
        <fullName evidence="4">NAD(+)-dependent succinic semialdehyde dehydrogenase</fullName>
    </alternativeName>
</protein>
<keyword evidence="3 6" id="KW-0560">Oxidoreductase</keyword>
<comment type="similarity">
    <text evidence="6">Belongs to the aldehyde dehydrogenase family.</text>
</comment>
<feature type="domain" description="Aldehyde dehydrogenase" evidence="7">
    <location>
        <begin position="28"/>
        <end position="488"/>
    </location>
</feature>
<evidence type="ECO:0000313" key="8">
    <source>
        <dbReference type="EMBL" id="KAL2826930.1"/>
    </source>
</evidence>
<dbReference type="InterPro" id="IPR016161">
    <property type="entry name" value="Ald_DH/histidinol_DH"/>
</dbReference>
<dbReference type="PANTHER" id="PTHR43353">
    <property type="entry name" value="SUCCINATE-SEMIALDEHYDE DEHYDROGENASE, MITOCHONDRIAL"/>
    <property type="match status" value="1"/>
</dbReference>
<keyword evidence="9" id="KW-1185">Reference proteome</keyword>
<evidence type="ECO:0000259" key="7">
    <source>
        <dbReference type="Pfam" id="PF00171"/>
    </source>
</evidence>
<dbReference type="InterPro" id="IPR029510">
    <property type="entry name" value="Ald_DH_CS_GLU"/>
</dbReference>
<organism evidence="8 9">
    <name type="scientific">Aspergillus pseudoustus</name>
    <dbReference type="NCBI Taxonomy" id="1810923"/>
    <lineage>
        <taxon>Eukaryota</taxon>
        <taxon>Fungi</taxon>
        <taxon>Dikarya</taxon>
        <taxon>Ascomycota</taxon>
        <taxon>Pezizomycotina</taxon>
        <taxon>Eurotiomycetes</taxon>
        <taxon>Eurotiomycetidae</taxon>
        <taxon>Eurotiales</taxon>
        <taxon>Aspergillaceae</taxon>
        <taxon>Aspergillus</taxon>
        <taxon>Aspergillus subgen. Nidulantes</taxon>
    </lineage>
</organism>
<dbReference type="InterPro" id="IPR016163">
    <property type="entry name" value="Ald_DH_C"/>
</dbReference>
<sequence>MSSLSATLDKLTSSGLFIQNSAFIDGEWVTSEKTFDVYDPSTAQVLGTTANCTLADMQKAIESADVAQTEYFASTTAAARGTLLQKWHDLVMANIDDLSTLLTLENGKTLSEARTEIAYAASFIAWFAAESPRAYGDTIPSSQPNTLVLTLKQPVGVCGIITPWNFPAAMITRKIAPALGAGCAVVIKPPSETPFTALALAKLAVQAGVPGQVVQVVPTRDRAVGSELAVHPLVRKISFTGSTGVGKALAKLAAGTLKKVSLELGGNAPFVVFGDAEIDLAVEGLVASKFRCSGQTCVCTNRVYVQRSVLGEFTARLVERVSGLKCGAGLGQDTTQGPLINQAAVDKVKEHIADAVGKGASIELGGSVPGDAGDGFFIEPTILSGVTSSMAVAREETFGPLAPIFAFDSEDEVVALANATEFGLAGYFYSRDVARVVRVAQKMQVGMCGVNTGKISAAEAPFGGIKESGYGLEGSKYGMAEYQVVKTVTIGNIDR</sequence>
<name>A0ABR4IGQ6_9EURO</name>
<evidence type="ECO:0000256" key="2">
    <source>
        <dbReference type="ARBA" id="ARBA00019842"/>
    </source>
</evidence>
<dbReference type="InterPro" id="IPR050740">
    <property type="entry name" value="Aldehyde_DH_Superfamily"/>
</dbReference>
<evidence type="ECO:0000256" key="5">
    <source>
        <dbReference type="PROSITE-ProRule" id="PRU10007"/>
    </source>
</evidence>
<reference evidence="8 9" key="1">
    <citation type="submission" date="2024-07" db="EMBL/GenBank/DDBJ databases">
        <title>Section-level genome sequencing and comparative genomics of Aspergillus sections Usti and Cavernicolus.</title>
        <authorList>
            <consortium name="Lawrence Berkeley National Laboratory"/>
            <person name="Nybo J.L."/>
            <person name="Vesth T.C."/>
            <person name="Theobald S."/>
            <person name="Frisvad J.C."/>
            <person name="Larsen T.O."/>
            <person name="Kjaerboelling I."/>
            <person name="Rothschild-Mancinelli K."/>
            <person name="Lyhne E.K."/>
            <person name="Kogle M.E."/>
            <person name="Barry K."/>
            <person name="Clum A."/>
            <person name="Na H."/>
            <person name="Ledsgaard L."/>
            <person name="Lin J."/>
            <person name="Lipzen A."/>
            <person name="Kuo A."/>
            <person name="Riley R."/>
            <person name="Mondo S."/>
            <person name="Labutti K."/>
            <person name="Haridas S."/>
            <person name="Pangalinan J."/>
            <person name="Salamov A.A."/>
            <person name="Simmons B.A."/>
            <person name="Magnuson J.K."/>
            <person name="Chen J."/>
            <person name="Drula E."/>
            <person name="Henrissat B."/>
            <person name="Wiebenga A."/>
            <person name="Lubbers R.J."/>
            <person name="Gomes A.C."/>
            <person name="Makela M.R."/>
            <person name="Stajich J."/>
            <person name="Grigoriev I.V."/>
            <person name="Mortensen U.H."/>
            <person name="De Vries R.P."/>
            <person name="Baker S.E."/>
            <person name="Andersen M.R."/>
        </authorList>
    </citation>
    <scope>NUCLEOTIDE SEQUENCE [LARGE SCALE GENOMIC DNA]</scope>
    <source>
        <strain evidence="8 9">CBS 123904</strain>
    </source>
</reference>
<evidence type="ECO:0000256" key="4">
    <source>
        <dbReference type="ARBA" id="ARBA00030806"/>
    </source>
</evidence>
<dbReference type="Proteomes" id="UP001610446">
    <property type="component" value="Unassembled WGS sequence"/>
</dbReference>
<evidence type="ECO:0000256" key="3">
    <source>
        <dbReference type="ARBA" id="ARBA00023002"/>
    </source>
</evidence>
<dbReference type="InterPro" id="IPR016160">
    <property type="entry name" value="Ald_DH_CS_CYS"/>
</dbReference>
<dbReference type="Gene3D" id="3.40.309.10">
    <property type="entry name" value="Aldehyde Dehydrogenase, Chain A, domain 2"/>
    <property type="match status" value="1"/>
</dbReference>
<dbReference type="EC" id="1.2.1.24" evidence="1"/>
<dbReference type="PROSITE" id="PS00687">
    <property type="entry name" value="ALDEHYDE_DEHYDR_GLU"/>
    <property type="match status" value="1"/>
</dbReference>
<dbReference type="EMBL" id="JBFXLU010000418">
    <property type="protein sequence ID" value="KAL2826930.1"/>
    <property type="molecule type" value="Genomic_DNA"/>
</dbReference>
<evidence type="ECO:0000256" key="1">
    <source>
        <dbReference type="ARBA" id="ARBA00013051"/>
    </source>
</evidence>